<keyword evidence="1" id="KW-1133">Transmembrane helix</keyword>
<evidence type="ECO:0000256" key="1">
    <source>
        <dbReference type="SAM" id="Phobius"/>
    </source>
</evidence>
<accession>A0A6B2NLW8</accession>
<gene>
    <name evidence="2" type="ORF">G0P99_01815</name>
</gene>
<evidence type="ECO:0000313" key="2">
    <source>
        <dbReference type="EMBL" id="NDW43689.1"/>
    </source>
</evidence>
<proteinExistence type="predicted"/>
<protein>
    <submittedName>
        <fullName evidence="2">Uncharacterized protein</fullName>
    </submittedName>
</protein>
<dbReference type="EMBL" id="JAAGOX010000002">
    <property type="protein sequence ID" value="NDW43689.1"/>
    <property type="molecule type" value="Genomic_DNA"/>
</dbReference>
<sequence length="86" mass="9717">MEPTSLAPLAGLAPAAGFFLLWYMTARKLRGSLHHLDQQTTRIQELRRSMESMDIELAMKDARIAHLTRDLVQARCGLRQPLSRTG</sequence>
<feature type="transmembrane region" description="Helical" evidence="1">
    <location>
        <begin position="6"/>
        <end position="24"/>
    </location>
</feature>
<organism evidence="2">
    <name type="scientific">Ruegeria sp. PrR005</name>
    <dbReference type="NCBI Taxonomy" id="2706882"/>
    <lineage>
        <taxon>Bacteria</taxon>
        <taxon>Pseudomonadati</taxon>
        <taxon>Pseudomonadota</taxon>
        <taxon>Alphaproteobacteria</taxon>
        <taxon>Rhodobacterales</taxon>
        <taxon>Roseobacteraceae</taxon>
        <taxon>Ruegeria</taxon>
    </lineage>
</organism>
<comment type="caution">
    <text evidence="2">The sequence shown here is derived from an EMBL/GenBank/DDBJ whole genome shotgun (WGS) entry which is preliminary data.</text>
</comment>
<dbReference type="AlphaFoldDB" id="A0A6B2NLW8"/>
<dbReference type="RefSeq" id="WP_164127127.1">
    <property type="nucleotide sequence ID" value="NZ_JAAGOX010000002.1"/>
</dbReference>
<reference evidence="2" key="1">
    <citation type="submission" date="2020-02" db="EMBL/GenBank/DDBJ databases">
        <title>Delineation of the pyrene-degrading pathway in Roseobacter clade bacteria by genomic analysis.</title>
        <authorList>
            <person name="Zhou H."/>
            <person name="Wang H."/>
        </authorList>
    </citation>
    <scope>NUCLEOTIDE SEQUENCE</scope>
    <source>
        <strain evidence="2">PrR005</strain>
    </source>
</reference>
<keyword evidence="1" id="KW-0472">Membrane</keyword>
<name>A0A6B2NLW8_9RHOB</name>
<keyword evidence="1" id="KW-0812">Transmembrane</keyword>